<dbReference type="Gene3D" id="3.40.30.10">
    <property type="entry name" value="Glutaredoxin"/>
    <property type="match status" value="1"/>
</dbReference>
<name>A0A382TNS0_9ZZZZ</name>
<dbReference type="InterPro" id="IPR036249">
    <property type="entry name" value="Thioredoxin-like_sf"/>
</dbReference>
<accession>A0A382TNS0</accession>
<feature type="non-terminal residue" evidence="3">
    <location>
        <position position="172"/>
    </location>
</feature>
<feature type="domain" description="Thioredoxin-like fold" evidence="2">
    <location>
        <begin position="62"/>
        <end position="155"/>
    </location>
</feature>
<evidence type="ECO:0000313" key="3">
    <source>
        <dbReference type="EMBL" id="SVD23734.1"/>
    </source>
</evidence>
<dbReference type="CDD" id="cd02972">
    <property type="entry name" value="DsbA_family"/>
    <property type="match status" value="1"/>
</dbReference>
<keyword evidence="1" id="KW-0812">Transmembrane</keyword>
<organism evidence="3">
    <name type="scientific">marine metagenome</name>
    <dbReference type="NCBI Taxonomy" id="408172"/>
    <lineage>
        <taxon>unclassified sequences</taxon>
        <taxon>metagenomes</taxon>
        <taxon>ecological metagenomes</taxon>
    </lineage>
</organism>
<keyword evidence="1" id="KW-0472">Membrane</keyword>
<dbReference type="Pfam" id="PF13462">
    <property type="entry name" value="Thioredoxin_4"/>
    <property type="match status" value="1"/>
</dbReference>
<evidence type="ECO:0000259" key="2">
    <source>
        <dbReference type="Pfam" id="PF13462"/>
    </source>
</evidence>
<dbReference type="AlphaFoldDB" id="A0A382TNS0"/>
<feature type="transmembrane region" description="Helical" evidence="1">
    <location>
        <begin position="31"/>
        <end position="49"/>
    </location>
</feature>
<protein>
    <recommendedName>
        <fullName evidence="2">Thioredoxin-like fold domain-containing protein</fullName>
    </recommendedName>
</protein>
<dbReference type="InterPro" id="IPR012336">
    <property type="entry name" value="Thioredoxin-like_fold"/>
</dbReference>
<sequence>MNKREQQRKIKGQKQRAAKQRVQTRQLMMKIALFGVAPILLFLVGYTLYNQGPTYSPVEIVENDHIRGQINNPVSIVVYADFQCPACATEHQTMTRLWPSISDKARLIFRHFPITVSHQHSWTAALYAEAAARQGQFWEMHDYLFATQTIWARLPTVEDEFESYALELNLDV</sequence>
<gene>
    <name evidence="3" type="ORF">METZ01_LOCUS376588</name>
</gene>
<keyword evidence="1" id="KW-1133">Transmembrane helix</keyword>
<evidence type="ECO:0000256" key="1">
    <source>
        <dbReference type="SAM" id="Phobius"/>
    </source>
</evidence>
<dbReference type="SUPFAM" id="SSF52833">
    <property type="entry name" value="Thioredoxin-like"/>
    <property type="match status" value="1"/>
</dbReference>
<dbReference type="EMBL" id="UINC01138034">
    <property type="protein sequence ID" value="SVD23734.1"/>
    <property type="molecule type" value="Genomic_DNA"/>
</dbReference>
<proteinExistence type="predicted"/>
<reference evidence="3" key="1">
    <citation type="submission" date="2018-05" db="EMBL/GenBank/DDBJ databases">
        <authorList>
            <person name="Lanie J.A."/>
            <person name="Ng W.-L."/>
            <person name="Kazmierczak K.M."/>
            <person name="Andrzejewski T.M."/>
            <person name="Davidsen T.M."/>
            <person name="Wayne K.J."/>
            <person name="Tettelin H."/>
            <person name="Glass J.I."/>
            <person name="Rusch D."/>
            <person name="Podicherti R."/>
            <person name="Tsui H.-C.T."/>
            <person name="Winkler M.E."/>
        </authorList>
    </citation>
    <scope>NUCLEOTIDE SEQUENCE</scope>
</reference>